<dbReference type="Proteomes" id="UP000504637">
    <property type="component" value="Unplaced"/>
</dbReference>
<proteinExistence type="inferred from homology"/>
<dbReference type="GO" id="GO:0003723">
    <property type="term" value="F:RNA binding"/>
    <property type="evidence" value="ECO:0007669"/>
    <property type="project" value="UniProtKB-UniRule"/>
</dbReference>
<reference evidence="10" key="1">
    <citation type="submission" date="2020-01" db="EMBL/GenBank/DDBJ databases">
        <authorList>
            <consortium name="DOE Joint Genome Institute"/>
            <person name="Haridas S."/>
            <person name="Albert R."/>
            <person name="Binder M."/>
            <person name="Bloem J."/>
            <person name="Labutti K."/>
            <person name="Salamov A."/>
            <person name="Andreopoulos B."/>
            <person name="Baker S.E."/>
            <person name="Barry K."/>
            <person name="Bills G."/>
            <person name="Bluhm B.H."/>
            <person name="Cannon C."/>
            <person name="Castanera R."/>
            <person name="Culley D.E."/>
            <person name="Daum C."/>
            <person name="Ezra D."/>
            <person name="Gonzalez J.B."/>
            <person name="Henrissat B."/>
            <person name="Kuo A."/>
            <person name="Liang C."/>
            <person name="Lipzen A."/>
            <person name="Lutzoni F."/>
            <person name="Magnuson J."/>
            <person name="Mondo S."/>
            <person name="Nolan M."/>
            <person name="Ohm R."/>
            <person name="Pangilinan J."/>
            <person name="Park H.-J."/>
            <person name="Ramirez L."/>
            <person name="Alfaro M."/>
            <person name="Sun H."/>
            <person name="Tritt A."/>
            <person name="Yoshinaga Y."/>
            <person name="Zwiers L.-H."/>
            <person name="Turgeon B.G."/>
            <person name="Goodwin S.B."/>
            <person name="Spatafora J.W."/>
            <person name="Crous P.W."/>
            <person name="Grigoriev I.V."/>
        </authorList>
    </citation>
    <scope>NUCLEOTIDE SEQUENCE</scope>
    <source>
        <strain evidence="10">CBS 342.82</strain>
    </source>
</reference>
<keyword evidence="9" id="KW-1185">Reference proteome</keyword>
<keyword evidence="3" id="KW-0677">Repeat</keyword>
<keyword evidence="2" id="KW-0507">mRNA processing</keyword>
<reference evidence="10" key="3">
    <citation type="submission" date="2025-08" db="UniProtKB">
        <authorList>
            <consortium name="RefSeq"/>
        </authorList>
    </citation>
    <scope>IDENTIFICATION</scope>
    <source>
        <strain evidence="10">CBS 342.82</strain>
    </source>
</reference>
<dbReference type="GO" id="GO:0005686">
    <property type="term" value="C:U2 snRNP"/>
    <property type="evidence" value="ECO:0007669"/>
    <property type="project" value="TreeGrafter"/>
</dbReference>
<feature type="region of interest" description="Disordered" evidence="7">
    <location>
        <begin position="163"/>
        <end position="229"/>
    </location>
</feature>
<gene>
    <name evidence="10" type="ORF">K489DRAFT_290353</name>
</gene>
<reference evidence="10" key="2">
    <citation type="submission" date="2020-04" db="EMBL/GenBank/DDBJ databases">
        <authorList>
            <consortium name="NCBI Genome Project"/>
        </authorList>
    </citation>
    <scope>NUCLEOTIDE SEQUENCE</scope>
    <source>
        <strain evidence="10">CBS 342.82</strain>
    </source>
</reference>
<name>A0A6J3MHT9_9PEZI</name>
<feature type="compositionally biased region" description="Basic and acidic residues" evidence="7">
    <location>
        <begin position="211"/>
        <end position="229"/>
    </location>
</feature>
<dbReference type="SMART" id="SM00360">
    <property type="entry name" value="RRM"/>
    <property type="match status" value="2"/>
</dbReference>
<dbReference type="RefSeq" id="XP_033463493.1">
    <property type="nucleotide sequence ID" value="XM_033600176.1"/>
</dbReference>
<keyword evidence="4 6" id="KW-0694">RNA-binding</keyword>
<dbReference type="GO" id="GO:0000398">
    <property type="term" value="P:mRNA splicing, via spliceosome"/>
    <property type="evidence" value="ECO:0007669"/>
    <property type="project" value="UniProtKB-ARBA"/>
</dbReference>
<feature type="region of interest" description="Disordered" evidence="7">
    <location>
        <begin position="61"/>
        <end position="86"/>
    </location>
</feature>
<dbReference type="InterPro" id="IPR035979">
    <property type="entry name" value="RBD_domain_sf"/>
</dbReference>
<dbReference type="Pfam" id="PF00076">
    <property type="entry name" value="RRM_1"/>
    <property type="match status" value="2"/>
</dbReference>
<organism evidence="10">
    <name type="scientific">Dissoconium aciculare CBS 342.82</name>
    <dbReference type="NCBI Taxonomy" id="1314786"/>
    <lineage>
        <taxon>Eukaryota</taxon>
        <taxon>Fungi</taxon>
        <taxon>Dikarya</taxon>
        <taxon>Ascomycota</taxon>
        <taxon>Pezizomycotina</taxon>
        <taxon>Dothideomycetes</taxon>
        <taxon>Dothideomycetidae</taxon>
        <taxon>Mycosphaerellales</taxon>
        <taxon>Dissoconiaceae</taxon>
        <taxon>Dissoconium</taxon>
    </lineage>
</organism>
<feature type="compositionally biased region" description="Polar residues" evidence="7">
    <location>
        <begin position="164"/>
        <end position="174"/>
    </location>
</feature>
<dbReference type="Gene3D" id="3.30.70.330">
    <property type="match status" value="2"/>
</dbReference>
<dbReference type="GO" id="GO:0005684">
    <property type="term" value="C:U2-type spliceosomal complex"/>
    <property type="evidence" value="ECO:0007669"/>
    <property type="project" value="TreeGrafter"/>
</dbReference>
<dbReference type="PROSITE" id="PS50102">
    <property type="entry name" value="RRM"/>
    <property type="match status" value="2"/>
</dbReference>
<feature type="compositionally biased region" description="Basic and acidic residues" evidence="7">
    <location>
        <begin position="178"/>
        <end position="193"/>
    </location>
</feature>
<dbReference type="FunFam" id="3.30.70.330:FF:000105">
    <property type="entry name" value="HIV Tat-specific factor 1 homolog"/>
    <property type="match status" value="1"/>
</dbReference>
<evidence type="ECO:0000313" key="10">
    <source>
        <dbReference type="RefSeq" id="XP_033463493.1"/>
    </source>
</evidence>
<feature type="domain" description="RRM" evidence="8">
    <location>
        <begin position="91"/>
        <end position="182"/>
    </location>
</feature>
<accession>A0A6J3MHT9</accession>
<evidence type="ECO:0000256" key="2">
    <source>
        <dbReference type="ARBA" id="ARBA00022664"/>
    </source>
</evidence>
<dbReference type="PANTHER" id="PTHR15608">
    <property type="entry name" value="SPLICING FACTOR U2AF-ASSOCIATED PROTEIN 2"/>
    <property type="match status" value="1"/>
</dbReference>
<dbReference type="InterPro" id="IPR012677">
    <property type="entry name" value="Nucleotide-bd_a/b_plait_sf"/>
</dbReference>
<keyword evidence="5" id="KW-0508">mRNA splicing</keyword>
<dbReference type="InterPro" id="IPR034393">
    <property type="entry name" value="TatSF1-like"/>
</dbReference>
<dbReference type="InterPro" id="IPR000504">
    <property type="entry name" value="RRM_dom"/>
</dbReference>
<evidence type="ECO:0000256" key="5">
    <source>
        <dbReference type="ARBA" id="ARBA00023187"/>
    </source>
</evidence>
<evidence type="ECO:0000259" key="8">
    <source>
        <dbReference type="PROSITE" id="PS50102"/>
    </source>
</evidence>
<sequence length="348" mass="39655">FPDNPEEFDDDPRVSYNRVAGRYMLEAEDGVEWEWIANRWTQTARPLLKQQAEVYKVAGVDESEENKPAAKKRKRADAKPHVKERAARENTAIYVTQLPEGVTEAALADFFGRCGLIAESVDSNKPRIKLYYNDDGSFKGDALIVFFRPESVKLAVDLYDDSVFPTTRGNNNTHMRIHPADESYKRHKDDLPQETKPAPSAKGQRGGASNYDREKAKRKKEEMNDRLMDWGEGDPSAVYGDRDRWEDRLVIIKEVFTQASIKQAIIDGDDDYLQDIHEDMKEEAEKFGEVTDVVVYDLEDPGVVTVNFRSADAAEACIKVFDGRNYDGRKLKAYTSDEPEVFHKSKAK</sequence>
<feature type="domain" description="RRM" evidence="8">
    <location>
        <begin position="248"/>
        <end position="338"/>
    </location>
</feature>
<dbReference type="GeneID" id="54357976"/>
<evidence type="ECO:0000256" key="7">
    <source>
        <dbReference type="SAM" id="MobiDB-lite"/>
    </source>
</evidence>
<dbReference type="AlphaFoldDB" id="A0A6J3MHT9"/>
<dbReference type="SUPFAM" id="SSF54928">
    <property type="entry name" value="RNA-binding domain, RBD"/>
    <property type="match status" value="2"/>
</dbReference>
<evidence type="ECO:0000256" key="1">
    <source>
        <dbReference type="ARBA" id="ARBA00007747"/>
    </source>
</evidence>
<dbReference type="OrthoDB" id="10258585at2759"/>
<dbReference type="PANTHER" id="PTHR15608:SF0">
    <property type="entry name" value="HIV TAT-SPECIFIC FACTOR 1"/>
    <property type="match status" value="1"/>
</dbReference>
<evidence type="ECO:0000256" key="4">
    <source>
        <dbReference type="ARBA" id="ARBA00022884"/>
    </source>
</evidence>
<evidence type="ECO:0000256" key="6">
    <source>
        <dbReference type="PROSITE-ProRule" id="PRU00176"/>
    </source>
</evidence>
<comment type="similarity">
    <text evidence="1">Belongs to the HTATSF1 family.</text>
</comment>
<evidence type="ECO:0000313" key="9">
    <source>
        <dbReference type="Proteomes" id="UP000504637"/>
    </source>
</evidence>
<feature type="non-terminal residue" evidence="10">
    <location>
        <position position="348"/>
    </location>
</feature>
<feature type="compositionally biased region" description="Basic and acidic residues" evidence="7">
    <location>
        <begin position="77"/>
        <end position="86"/>
    </location>
</feature>
<protein>
    <recommendedName>
        <fullName evidence="8">RRM domain-containing protein</fullName>
    </recommendedName>
</protein>
<dbReference type="CDD" id="cd12285">
    <property type="entry name" value="RRM3_RBM39_like"/>
    <property type="match status" value="1"/>
</dbReference>
<feature type="non-terminal residue" evidence="10">
    <location>
        <position position="1"/>
    </location>
</feature>
<evidence type="ECO:0000256" key="3">
    <source>
        <dbReference type="ARBA" id="ARBA00022737"/>
    </source>
</evidence>